<dbReference type="Gramene" id="AET7Gv20107700.2">
    <property type="protein sequence ID" value="AET7Gv20107700.2"/>
    <property type="gene ID" value="AET7Gv20107700"/>
</dbReference>
<dbReference type="InterPro" id="IPR036375">
    <property type="entry name" value="Hemopexin-like_dom_sf"/>
</dbReference>
<dbReference type="EnsemblPlants" id="AET7Gv20107700.2">
    <property type="protein sequence ID" value="AET7Gv20107700.2"/>
    <property type="gene ID" value="AET7Gv20107700"/>
</dbReference>
<sequence length="398" mass="45696">MSISPDAPSRGGAACLRQNMTEDDEDYAQWMVDSVHETNIRPSDSNSTILRDIEYRSSDGCMDISNPVYRFDLTPYESVFRDGFKGRFEMNTPNSIYCNLELYLNHGVMPTTITRRPDNYIFFSTTLSRSWFPNMRQARIYRYEIYAPGGIWLAQTFRERETSPYVSLDEDEVAFLVGIAPQYIRSAQAFRLIPGRNVGCGERPEDVLYINRNFNPQSHPPRDIPIIHLIMEYTDHNNQTRPLRIQYVPEEIESMWPYRRSLGTTNDVPIEYYAEGVAHNTSYIDSTFRSTYWNEVYIFVKEKYVLVNYVPGSTNDRILNSPHYIGDSFPFLAGTAFAEYGIDASFDSHSSAEAIIFSGNLCTRINFAPKTTGGYIVEGITTIRQMFPFSEGPSSRRG</sequence>
<accession>A0A453QG99</accession>
<reference evidence="2" key="3">
    <citation type="journal article" date="2017" name="Nature">
        <title>Genome sequence of the progenitor of the wheat D genome Aegilops tauschii.</title>
        <authorList>
            <person name="Luo M.C."/>
            <person name="Gu Y.Q."/>
            <person name="Puiu D."/>
            <person name="Wang H."/>
            <person name="Twardziok S.O."/>
            <person name="Deal K.R."/>
            <person name="Huo N."/>
            <person name="Zhu T."/>
            <person name="Wang L."/>
            <person name="Wang Y."/>
            <person name="McGuire P.E."/>
            <person name="Liu S."/>
            <person name="Long H."/>
            <person name="Ramasamy R.K."/>
            <person name="Rodriguez J.C."/>
            <person name="Van S.L."/>
            <person name="Yuan L."/>
            <person name="Wang Z."/>
            <person name="Xia Z."/>
            <person name="Xiao L."/>
            <person name="Anderson O.D."/>
            <person name="Ouyang S."/>
            <person name="Liang Y."/>
            <person name="Zimin A.V."/>
            <person name="Pertea G."/>
            <person name="Qi P."/>
            <person name="Bennetzen J.L."/>
            <person name="Dai X."/>
            <person name="Dawson M.W."/>
            <person name="Muller H.G."/>
            <person name="Kugler K."/>
            <person name="Rivarola-Duarte L."/>
            <person name="Spannagl M."/>
            <person name="Mayer K.F.X."/>
            <person name="Lu F.H."/>
            <person name="Bevan M.W."/>
            <person name="Leroy P."/>
            <person name="Li P."/>
            <person name="You F.M."/>
            <person name="Sun Q."/>
            <person name="Liu Z."/>
            <person name="Lyons E."/>
            <person name="Wicker T."/>
            <person name="Salzberg S.L."/>
            <person name="Devos K.M."/>
            <person name="Dvorak J."/>
        </authorList>
    </citation>
    <scope>NUCLEOTIDE SEQUENCE [LARGE SCALE GENOMIC DNA]</scope>
    <source>
        <strain evidence="2">cv. AL8/78</strain>
    </source>
</reference>
<proteinExistence type="predicted"/>
<keyword evidence="3" id="KW-1185">Reference proteome</keyword>
<dbReference type="SUPFAM" id="SSF50923">
    <property type="entry name" value="Hemopexin-like domain"/>
    <property type="match status" value="1"/>
</dbReference>
<feature type="domain" description="Pierisin-like" evidence="1">
    <location>
        <begin position="68"/>
        <end position="191"/>
    </location>
</feature>
<organism evidence="2 3">
    <name type="scientific">Aegilops tauschii subsp. strangulata</name>
    <name type="common">Goatgrass</name>
    <dbReference type="NCBI Taxonomy" id="200361"/>
    <lineage>
        <taxon>Eukaryota</taxon>
        <taxon>Viridiplantae</taxon>
        <taxon>Streptophyta</taxon>
        <taxon>Embryophyta</taxon>
        <taxon>Tracheophyta</taxon>
        <taxon>Spermatophyta</taxon>
        <taxon>Magnoliopsida</taxon>
        <taxon>Liliopsida</taxon>
        <taxon>Poales</taxon>
        <taxon>Poaceae</taxon>
        <taxon>BOP clade</taxon>
        <taxon>Pooideae</taxon>
        <taxon>Triticodae</taxon>
        <taxon>Triticeae</taxon>
        <taxon>Triticinae</taxon>
        <taxon>Aegilops</taxon>
    </lineage>
</organism>
<evidence type="ECO:0000313" key="2">
    <source>
        <dbReference type="EnsemblPlants" id="AET7Gv20107700.2"/>
    </source>
</evidence>
<dbReference type="Gene3D" id="2.110.10.10">
    <property type="entry name" value="Hemopexin-like domain"/>
    <property type="match status" value="1"/>
</dbReference>
<evidence type="ECO:0000259" key="1">
    <source>
        <dbReference type="Pfam" id="PF22596"/>
    </source>
</evidence>
<dbReference type="Gene3D" id="3.90.210.10">
    <property type="entry name" value="Heat-Labile Enterotoxin, subunit A"/>
    <property type="match status" value="1"/>
</dbReference>
<reference evidence="2" key="5">
    <citation type="journal article" date="2021" name="G3 (Bethesda)">
        <title>Aegilops tauschii genome assembly Aet v5.0 features greater sequence contiguity and improved annotation.</title>
        <authorList>
            <person name="Wang L."/>
            <person name="Zhu T."/>
            <person name="Rodriguez J.C."/>
            <person name="Deal K.R."/>
            <person name="Dubcovsky J."/>
            <person name="McGuire P.E."/>
            <person name="Lux T."/>
            <person name="Spannagl M."/>
            <person name="Mayer K.F.X."/>
            <person name="Baldrich P."/>
            <person name="Meyers B.C."/>
            <person name="Huo N."/>
            <person name="Gu Y.Q."/>
            <person name="Zhou H."/>
            <person name="Devos K.M."/>
            <person name="Bennetzen J.L."/>
            <person name="Unver T."/>
            <person name="Budak H."/>
            <person name="Gulick P.J."/>
            <person name="Galiba G."/>
            <person name="Kalapos B."/>
            <person name="Nelson D.R."/>
            <person name="Li P."/>
            <person name="You F.M."/>
            <person name="Luo M.C."/>
            <person name="Dvorak J."/>
        </authorList>
    </citation>
    <scope>NUCLEOTIDE SEQUENCE [LARGE SCALE GENOMIC DNA]</scope>
    <source>
        <strain evidence="2">cv. AL8/78</strain>
    </source>
</reference>
<dbReference type="Pfam" id="PF22596">
    <property type="entry name" value="Scabin-like"/>
    <property type="match status" value="1"/>
</dbReference>
<dbReference type="STRING" id="200361.A0A453QG99"/>
<reference evidence="3" key="1">
    <citation type="journal article" date="2014" name="Science">
        <title>Ancient hybridizations among the ancestral genomes of bread wheat.</title>
        <authorList>
            <consortium name="International Wheat Genome Sequencing Consortium,"/>
            <person name="Marcussen T."/>
            <person name="Sandve S.R."/>
            <person name="Heier L."/>
            <person name="Spannagl M."/>
            <person name="Pfeifer M."/>
            <person name="Jakobsen K.S."/>
            <person name="Wulff B.B."/>
            <person name="Steuernagel B."/>
            <person name="Mayer K.F."/>
            <person name="Olsen O.A."/>
        </authorList>
    </citation>
    <scope>NUCLEOTIDE SEQUENCE [LARGE SCALE GENOMIC DNA]</scope>
    <source>
        <strain evidence="3">cv. AL8/78</strain>
    </source>
</reference>
<dbReference type="Proteomes" id="UP000015105">
    <property type="component" value="Chromosome 7D"/>
</dbReference>
<dbReference type="InterPro" id="IPR054695">
    <property type="entry name" value="Pierisin-like_dom"/>
</dbReference>
<name>A0A453QG99_AEGTS</name>
<dbReference type="SUPFAM" id="SSF56399">
    <property type="entry name" value="ADP-ribosylation"/>
    <property type="match status" value="1"/>
</dbReference>
<dbReference type="AlphaFoldDB" id="A0A453QG99"/>
<reference evidence="2" key="4">
    <citation type="submission" date="2019-03" db="UniProtKB">
        <authorList>
            <consortium name="EnsemblPlants"/>
        </authorList>
    </citation>
    <scope>IDENTIFICATION</scope>
</reference>
<reference evidence="3" key="2">
    <citation type="journal article" date="2017" name="Nat. Plants">
        <title>The Aegilops tauschii genome reveals multiple impacts of transposons.</title>
        <authorList>
            <person name="Zhao G."/>
            <person name="Zou C."/>
            <person name="Li K."/>
            <person name="Wang K."/>
            <person name="Li T."/>
            <person name="Gao L."/>
            <person name="Zhang X."/>
            <person name="Wang H."/>
            <person name="Yang Z."/>
            <person name="Liu X."/>
            <person name="Jiang W."/>
            <person name="Mao L."/>
            <person name="Kong X."/>
            <person name="Jiao Y."/>
            <person name="Jia J."/>
        </authorList>
    </citation>
    <scope>NUCLEOTIDE SEQUENCE [LARGE SCALE GENOMIC DNA]</scope>
    <source>
        <strain evidence="3">cv. AL8/78</strain>
    </source>
</reference>
<evidence type="ECO:0000313" key="3">
    <source>
        <dbReference type="Proteomes" id="UP000015105"/>
    </source>
</evidence>
<protein>
    <recommendedName>
        <fullName evidence="1">Pierisin-like domain-containing protein</fullName>
    </recommendedName>
</protein>